<dbReference type="PANTHER" id="PTHR43037:SF3">
    <property type="entry name" value="FERULOYL ESTERASE B"/>
    <property type="match status" value="1"/>
</dbReference>
<evidence type="ECO:0000256" key="7">
    <source>
        <dbReference type="ARBA" id="ARBA00023277"/>
    </source>
</evidence>
<dbReference type="GeneID" id="36594463"/>
<keyword evidence="3" id="KW-0964">Secreted</keyword>
<keyword evidence="5" id="KW-0378">Hydrolase</keyword>
<keyword evidence="10" id="KW-1185">Reference proteome</keyword>
<evidence type="ECO:0000256" key="1">
    <source>
        <dbReference type="ARBA" id="ARBA00004613"/>
    </source>
</evidence>
<evidence type="ECO:0000256" key="5">
    <source>
        <dbReference type="ARBA" id="ARBA00022801"/>
    </source>
</evidence>
<dbReference type="OrthoDB" id="2425929at2759"/>
<dbReference type="RefSeq" id="XP_024742483.1">
    <property type="nucleotide sequence ID" value="XM_024886386.1"/>
</dbReference>
<dbReference type="PANTHER" id="PTHR43037">
    <property type="entry name" value="UNNAMED PRODUCT-RELATED"/>
    <property type="match status" value="1"/>
</dbReference>
<name>A0A2J6TRD5_9HELO</name>
<dbReference type="GO" id="GO:0052689">
    <property type="term" value="F:carboxylic ester hydrolase activity"/>
    <property type="evidence" value="ECO:0007669"/>
    <property type="project" value="UniProtKB-KW"/>
</dbReference>
<evidence type="ECO:0000313" key="10">
    <source>
        <dbReference type="Proteomes" id="UP000235371"/>
    </source>
</evidence>
<dbReference type="InterPro" id="IPR010126">
    <property type="entry name" value="Esterase_phb"/>
</dbReference>
<dbReference type="Proteomes" id="UP000235371">
    <property type="component" value="Unassembled WGS sequence"/>
</dbReference>
<dbReference type="GO" id="GO:0000272">
    <property type="term" value="P:polysaccharide catabolic process"/>
    <property type="evidence" value="ECO:0007669"/>
    <property type="project" value="UniProtKB-KW"/>
</dbReference>
<dbReference type="GO" id="GO:0005576">
    <property type="term" value="C:extracellular region"/>
    <property type="evidence" value="ECO:0007669"/>
    <property type="project" value="UniProtKB-SubCell"/>
</dbReference>
<evidence type="ECO:0000313" key="9">
    <source>
        <dbReference type="EMBL" id="PMD65579.1"/>
    </source>
</evidence>
<keyword evidence="8" id="KW-0624">Polysaccharide degradation</keyword>
<keyword evidence="2" id="KW-0719">Serine esterase</keyword>
<keyword evidence="6" id="KW-0325">Glycoprotein</keyword>
<evidence type="ECO:0000256" key="3">
    <source>
        <dbReference type="ARBA" id="ARBA00022525"/>
    </source>
</evidence>
<dbReference type="EMBL" id="KZ613746">
    <property type="protein sequence ID" value="PMD65579.1"/>
    <property type="molecule type" value="Genomic_DNA"/>
</dbReference>
<dbReference type="STRING" id="1095630.A0A2J6TRD5"/>
<keyword evidence="4" id="KW-0732">Signal</keyword>
<dbReference type="Pfam" id="PF10503">
    <property type="entry name" value="Esterase_PHB"/>
    <property type="match status" value="1"/>
</dbReference>
<gene>
    <name evidence="9" type="ORF">K444DRAFT_659772</name>
</gene>
<evidence type="ECO:0000256" key="2">
    <source>
        <dbReference type="ARBA" id="ARBA00022487"/>
    </source>
</evidence>
<dbReference type="InParanoid" id="A0A2J6TRD5"/>
<protein>
    <submittedName>
        <fullName evidence="9">Carbohydrate esterase family 1 protein</fullName>
    </submittedName>
</protein>
<proteinExistence type="predicted"/>
<evidence type="ECO:0000256" key="4">
    <source>
        <dbReference type="ARBA" id="ARBA00022729"/>
    </source>
</evidence>
<keyword evidence="7" id="KW-0119">Carbohydrate metabolism</keyword>
<sequence>MTKCPQLADPKGFIATYPSAPHDNNCWDIASTKTLSHDGGGDSNGIANMLKYTLTKYNADPKRVFVTGTSSGAMMTNVMCAVYPDLIAAGSGYSGVAAGCLAGSPGSSPTTTCADGINKTPSQWTSVVQPCIQRSTGVIRKCRCGTGRRIILSII</sequence>
<dbReference type="AlphaFoldDB" id="A0A2J6TRD5"/>
<comment type="subcellular location">
    <subcellularLocation>
        <location evidence="1">Secreted</location>
    </subcellularLocation>
</comment>
<dbReference type="Gene3D" id="3.40.50.1820">
    <property type="entry name" value="alpha/beta hydrolase"/>
    <property type="match status" value="1"/>
</dbReference>
<organism evidence="9 10">
    <name type="scientific">Hyaloscypha bicolor E</name>
    <dbReference type="NCBI Taxonomy" id="1095630"/>
    <lineage>
        <taxon>Eukaryota</taxon>
        <taxon>Fungi</taxon>
        <taxon>Dikarya</taxon>
        <taxon>Ascomycota</taxon>
        <taxon>Pezizomycotina</taxon>
        <taxon>Leotiomycetes</taxon>
        <taxon>Helotiales</taxon>
        <taxon>Hyaloscyphaceae</taxon>
        <taxon>Hyaloscypha</taxon>
        <taxon>Hyaloscypha bicolor</taxon>
    </lineage>
</organism>
<dbReference type="InterPro" id="IPR050955">
    <property type="entry name" value="Plant_Biomass_Hydrol_Est"/>
</dbReference>
<dbReference type="InterPro" id="IPR029058">
    <property type="entry name" value="AB_hydrolase_fold"/>
</dbReference>
<reference evidence="9 10" key="1">
    <citation type="submission" date="2016-04" db="EMBL/GenBank/DDBJ databases">
        <title>A degradative enzymes factory behind the ericoid mycorrhizal symbiosis.</title>
        <authorList>
            <consortium name="DOE Joint Genome Institute"/>
            <person name="Martino E."/>
            <person name="Morin E."/>
            <person name="Grelet G."/>
            <person name="Kuo A."/>
            <person name="Kohler A."/>
            <person name="Daghino S."/>
            <person name="Barry K."/>
            <person name="Choi C."/>
            <person name="Cichocki N."/>
            <person name="Clum A."/>
            <person name="Copeland A."/>
            <person name="Hainaut M."/>
            <person name="Haridas S."/>
            <person name="Labutti K."/>
            <person name="Lindquist E."/>
            <person name="Lipzen A."/>
            <person name="Khouja H.-R."/>
            <person name="Murat C."/>
            <person name="Ohm R."/>
            <person name="Olson A."/>
            <person name="Spatafora J."/>
            <person name="Veneault-Fourrey C."/>
            <person name="Henrissat B."/>
            <person name="Grigoriev I."/>
            <person name="Martin F."/>
            <person name="Perotto S."/>
        </authorList>
    </citation>
    <scope>NUCLEOTIDE SEQUENCE [LARGE SCALE GENOMIC DNA]</scope>
    <source>
        <strain evidence="9 10">E</strain>
    </source>
</reference>
<evidence type="ECO:0000256" key="8">
    <source>
        <dbReference type="ARBA" id="ARBA00023326"/>
    </source>
</evidence>
<dbReference type="SUPFAM" id="SSF53474">
    <property type="entry name" value="alpha/beta-Hydrolases"/>
    <property type="match status" value="1"/>
</dbReference>
<evidence type="ECO:0000256" key="6">
    <source>
        <dbReference type="ARBA" id="ARBA00023180"/>
    </source>
</evidence>
<accession>A0A2J6TRD5</accession>